<proteinExistence type="predicted"/>
<accession>A0A974NI80</accession>
<evidence type="ECO:0000256" key="2">
    <source>
        <dbReference type="SAM" id="SignalP"/>
    </source>
</evidence>
<dbReference type="GO" id="GO:0008933">
    <property type="term" value="F:peptidoglycan lytic transglycosylase activity"/>
    <property type="evidence" value="ECO:0007669"/>
    <property type="project" value="TreeGrafter"/>
</dbReference>
<dbReference type="NCBIfam" id="TIGR02282">
    <property type="entry name" value="MltB"/>
    <property type="match status" value="1"/>
</dbReference>
<dbReference type="InterPro" id="IPR043426">
    <property type="entry name" value="MltB-like"/>
</dbReference>
<keyword evidence="2" id="KW-0732">Signal</keyword>
<dbReference type="EMBL" id="CP067393">
    <property type="protein sequence ID" value="QQP87089.1"/>
    <property type="molecule type" value="Genomic_DNA"/>
</dbReference>
<keyword evidence="5" id="KW-1185">Reference proteome</keyword>
<dbReference type="InterPro" id="IPR031304">
    <property type="entry name" value="SLT_2"/>
</dbReference>
<dbReference type="GO" id="GO:0009253">
    <property type="term" value="P:peptidoglycan catabolic process"/>
    <property type="evidence" value="ECO:0007669"/>
    <property type="project" value="TreeGrafter"/>
</dbReference>
<dbReference type="KEGG" id="eaz:JHT90_00455"/>
<evidence type="ECO:0000313" key="4">
    <source>
        <dbReference type="EMBL" id="QQP87089.1"/>
    </source>
</evidence>
<dbReference type="RefSeq" id="WP_201095696.1">
    <property type="nucleotide sequence ID" value="NZ_CP067393.1"/>
</dbReference>
<dbReference type="SUPFAM" id="SSF53955">
    <property type="entry name" value="Lysozyme-like"/>
    <property type="match status" value="1"/>
</dbReference>
<reference evidence="4 5" key="1">
    <citation type="submission" date="2021-01" db="EMBL/GenBank/DDBJ databases">
        <title>Entomomonas sp. F2A isolated from a house cricket (Acheta domesticus).</title>
        <authorList>
            <person name="Spergser J."/>
            <person name="Busse H.-J."/>
        </authorList>
    </citation>
    <scope>NUCLEOTIDE SEQUENCE [LARGE SCALE GENOMIC DNA]</scope>
    <source>
        <strain evidence="4 5">F2A</strain>
    </source>
</reference>
<dbReference type="Pfam" id="PF13406">
    <property type="entry name" value="SLT_2"/>
    <property type="match status" value="1"/>
</dbReference>
<dbReference type="InterPro" id="IPR023346">
    <property type="entry name" value="Lysozyme-like_dom_sf"/>
</dbReference>
<dbReference type="FunFam" id="1.10.8.350:FF:000001">
    <property type="entry name" value="Lytic murein transglycosylase B"/>
    <property type="match status" value="1"/>
</dbReference>
<dbReference type="PANTHER" id="PTHR30163">
    <property type="entry name" value="MEMBRANE-BOUND LYTIC MUREIN TRANSGLYCOSYLASE B"/>
    <property type="match status" value="1"/>
</dbReference>
<dbReference type="AlphaFoldDB" id="A0A974NI80"/>
<dbReference type="Proteomes" id="UP000595278">
    <property type="component" value="Chromosome"/>
</dbReference>
<dbReference type="Gene3D" id="1.10.530.10">
    <property type="match status" value="1"/>
</dbReference>
<evidence type="ECO:0000259" key="3">
    <source>
        <dbReference type="Pfam" id="PF13406"/>
    </source>
</evidence>
<feature type="domain" description="Transglycosylase SLT" evidence="3">
    <location>
        <begin position="32"/>
        <end position="324"/>
    </location>
</feature>
<dbReference type="Gene3D" id="1.10.8.350">
    <property type="entry name" value="Bacterial muramidase"/>
    <property type="match status" value="1"/>
</dbReference>
<evidence type="ECO:0000313" key="5">
    <source>
        <dbReference type="Proteomes" id="UP000595278"/>
    </source>
</evidence>
<feature type="signal peptide" evidence="2">
    <location>
        <begin position="1"/>
        <end position="26"/>
    </location>
</feature>
<name>A0A974NI80_9GAMM</name>
<feature type="chain" id="PRO_5037754378" evidence="2">
    <location>
        <begin position="27"/>
        <end position="334"/>
    </location>
</feature>
<evidence type="ECO:0000256" key="1">
    <source>
        <dbReference type="PIRSR" id="PIRSR611757-1"/>
    </source>
</evidence>
<organism evidence="4 5">
    <name type="scientific">Entomomonas asaccharolytica</name>
    <dbReference type="NCBI Taxonomy" id="2785331"/>
    <lineage>
        <taxon>Bacteria</taxon>
        <taxon>Pseudomonadati</taxon>
        <taxon>Pseudomonadota</taxon>
        <taxon>Gammaproteobacteria</taxon>
        <taxon>Pseudomonadales</taxon>
        <taxon>Pseudomonadaceae</taxon>
        <taxon>Entomomonas</taxon>
    </lineage>
</organism>
<sequence length="334" mass="37881">MHMINKYIKIQTLLALLLTVTPITYANNYNESTEVQTFTKDLVENNGFAEEQLSTLFSKVKKQQAILDLIAKPAEKAKLWKEYRPIFMTEQRVNEGVTFWKNNQEALERAEKTYGVPPQIVVAIIGVETFYGRNMGSWPVMDALTTLGFDYPPRSDFFRRQLKEYLLMTREEQLDPLTLKGSYAGAMGMAQFMPGSFRAYAVDFDNDGHIDIWNNPTDAIGSVANYFKEHGWQSEQTVVLQAKVTGDKAACVLSTGLELDRTIAKLTQAGWSLAKTIPDNTPVMAFKLDGEAGDEYWVGLNNFQVITRYNRSVMYSLVVYQLSEQLLATKLNND</sequence>
<dbReference type="InterPro" id="IPR011757">
    <property type="entry name" value="Lytic_transglycosylase_MltB"/>
</dbReference>
<protein>
    <submittedName>
        <fullName evidence="4">Lytic murein transglycosylase B</fullName>
    </submittedName>
</protein>
<gene>
    <name evidence="4" type="primary">mltB</name>
    <name evidence="4" type="ORF">JHT90_00455</name>
</gene>
<dbReference type="CDD" id="cd13399">
    <property type="entry name" value="Slt35-like"/>
    <property type="match status" value="1"/>
</dbReference>
<feature type="active site" evidence="1">
    <location>
        <position position="128"/>
    </location>
</feature>
<dbReference type="PANTHER" id="PTHR30163:SF9">
    <property type="entry name" value="MEMBRANE-BOUND LYTIC MUREIN TRANSGLYCOSYLASE B"/>
    <property type="match status" value="1"/>
</dbReference>